<dbReference type="PROSITE" id="PS50005">
    <property type="entry name" value="TPR"/>
    <property type="match status" value="1"/>
</dbReference>
<dbReference type="InterPro" id="IPR002182">
    <property type="entry name" value="NB-ARC"/>
</dbReference>
<evidence type="ECO:0000256" key="6">
    <source>
        <dbReference type="PROSITE-ProRule" id="PRU01091"/>
    </source>
</evidence>
<evidence type="ECO:0000256" key="3">
    <source>
        <dbReference type="ARBA" id="ARBA00023125"/>
    </source>
</evidence>
<comment type="caution">
    <text evidence="8">The sequence shown here is derived from an EMBL/GenBank/DDBJ whole genome shotgun (WGS) entry which is preliminary data.</text>
</comment>
<dbReference type="GO" id="GO:0006355">
    <property type="term" value="P:regulation of DNA-templated transcription"/>
    <property type="evidence" value="ECO:0007669"/>
    <property type="project" value="InterPro"/>
</dbReference>
<dbReference type="SUPFAM" id="SSF46894">
    <property type="entry name" value="C-terminal effector domain of the bipartite response regulators"/>
    <property type="match status" value="1"/>
</dbReference>
<dbReference type="InterPro" id="IPR005158">
    <property type="entry name" value="BTAD"/>
</dbReference>
<dbReference type="PANTHER" id="PTHR35807">
    <property type="entry name" value="TRANSCRIPTIONAL REGULATOR REDD-RELATED"/>
    <property type="match status" value="1"/>
</dbReference>
<dbReference type="PROSITE" id="PS51755">
    <property type="entry name" value="OMPR_PHOB"/>
    <property type="match status" value="1"/>
</dbReference>
<evidence type="ECO:0000313" key="9">
    <source>
        <dbReference type="Proteomes" id="UP000622552"/>
    </source>
</evidence>
<gene>
    <name evidence="8" type="ORF">IW245_007205</name>
</gene>
<dbReference type="Proteomes" id="UP000622552">
    <property type="component" value="Unassembled WGS sequence"/>
</dbReference>
<evidence type="ECO:0000256" key="2">
    <source>
        <dbReference type="ARBA" id="ARBA00023015"/>
    </source>
</evidence>
<protein>
    <submittedName>
        <fullName evidence="8">DNA-binding SARP family transcriptional activator/tetratricopeptide (TPR) repeat protein</fullName>
    </submittedName>
</protein>
<keyword evidence="3 6" id="KW-0238">DNA-binding</keyword>
<keyword evidence="4" id="KW-0804">Transcription</keyword>
<feature type="DNA-binding region" description="OmpR/PhoB-type" evidence="6">
    <location>
        <begin position="1"/>
        <end position="95"/>
    </location>
</feature>
<dbReference type="SMART" id="SM00862">
    <property type="entry name" value="Trans_reg_C"/>
    <property type="match status" value="1"/>
</dbReference>
<dbReference type="Pfam" id="PF13424">
    <property type="entry name" value="TPR_12"/>
    <property type="match status" value="1"/>
</dbReference>
<dbReference type="GO" id="GO:0043531">
    <property type="term" value="F:ADP binding"/>
    <property type="evidence" value="ECO:0007669"/>
    <property type="project" value="InterPro"/>
</dbReference>
<dbReference type="InterPro" id="IPR001867">
    <property type="entry name" value="OmpR/PhoB-type_DNA-bd"/>
</dbReference>
<dbReference type="InterPro" id="IPR011990">
    <property type="entry name" value="TPR-like_helical_dom_sf"/>
</dbReference>
<dbReference type="InterPro" id="IPR019734">
    <property type="entry name" value="TPR_rpt"/>
</dbReference>
<dbReference type="CDD" id="cd15831">
    <property type="entry name" value="BTAD"/>
    <property type="match status" value="1"/>
</dbReference>
<comment type="similarity">
    <text evidence="1">Belongs to the AfsR/DnrI/RedD regulatory family.</text>
</comment>
<feature type="domain" description="OmpR/PhoB-type" evidence="7">
    <location>
        <begin position="1"/>
        <end position="95"/>
    </location>
</feature>
<dbReference type="SMART" id="SM01043">
    <property type="entry name" value="BTAD"/>
    <property type="match status" value="1"/>
</dbReference>
<dbReference type="SMART" id="SM00028">
    <property type="entry name" value="TPR"/>
    <property type="match status" value="6"/>
</dbReference>
<dbReference type="Gene3D" id="1.25.40.10">
    <property type="entry name" value="Tetratricopeptide repeat domain"/>
    <property type="match status" value="3"/>
</dbReference>
<name>A0A8J7GMF8_9ACTN</name>
<dbReference type="EMBL" id="JADOUF010000001">
    <property type="protein sequence ID" value="MBG6141011.1"/>
    <property type="molecule type" value="Genomic_DNA"/>
</dbReference>
<dbReference type="SUPFAM" id="SSF48452">
    <property type="entry name" value="TPR-like"/>
    <property type="match status" value="3"/>
</dbReference>
<evidence type="ECO:0000256" key="1">
    <source>
        <dbReference type="ARBA" id="ARBA00005820"/>
    </source>
</evidence>
<dbReference type="InterPro" id="IPR027417">
    <property type="entry name" value="P-loop_NTPase"/>
</dbReference>
<dbReference type="GO" id="GO:0003677">
    <property type="term" value="F:DNA binding"/>
    <property type="evidence" value="ECO:0007669"/>
    <property type="project" value="UniProtKB-UniRule"/>
</dbReference>
<dbReference type="PRINTS" id="PR00364">
    <property type="entry name" value="DISEASERSIST"/>
</dbReference>
<keyword evidence="9" id="KW-1185">Reference proteome</keyword>
<evidence type="ECO:0000313" key="8">
    <source>
        <dbReference type="EMBL" id="MBG6141011.1"/>
    </source>
</evidence>
<feature type="repeat" description="TPR" evidence="5">
    <location>
        <begin position="819"/>
        <end position="852"/>
    </location>
</feature>
<accession>A0A8J7GMF8</accession>
<evidence type="ECO:0000256" key="4">
    <source>
        <dbReference type="ARBA" id="ARBA00023163"/>
    </source>
</evidence>
<dbReference type="RefSeq" id="WP_197007493.1">
    <property type="nucleotide sequence ID" value="NZ_BONS01000019.1"/>
</dbReference>
<sequence length="1026" mass="109901">MTVRFGLLGPVQLVIHGRSVVFSAPRHRAVLGFLLLNARRPVPPERLIDAIWGEMPPDRARGQIQVAVSALRRTLRDAGAEHVLATRPAGYVLDVAPDELDLDLFTTLAGSPDAARLREALDLWRGPALADVTAPYVEPARSRLTDQRLTVVERLAELDLAAGRHALIVDELAAWIAESPFRERLHRHLMLALHRLDRQPDALAVARDYRRLLADEHGLDPGQEFTDLERAILADDPALRPVPGPVATRPAGPAQLPSDVPDFVGRAEELARLDELFDGAGAVVISTIEGTGGVGKTALALHWAHRVRDLYPDGQLYVNLHGYSATEPVRPLDAMTGFLRALGVPGEEIPVDLAEAAALYRTLLADRRILVILDNASGPDQVRPLLPGSRGSRVVVTSRDRLAGLVARDGARLLELGVLPPDKAVELLTRVLGRRRVAAEPDAVAELAGLCGGLPLALRIAAAHLVSQPRRDIAGYNAELRAGDLLASLEVPGDELASIRGVFGHSYRALAPETARLFRLVGLLPGADLTAGAAAAMAGVPVDRAMTLLRELSDAHLLEFDGGDRFAPHDLIRVYARQLAEATDADDDRRAAAEALLHWCLATSDAAARLLYPQFTRLDPPKSGHPGFPDSQAALAWFESERGNLVSTVEYFADRAPQPAVWLLADAMRGFLAVGQHTADCLTVCRTGIRVAAAAGDQRGQAALELSLGNTARHRDLAAVHYQRALEAARSAGWLAVEAAAEGNLAIGDVNAGRLDAAIERITRAMEIARRTGQVAGSPTDLCKLAHIHLIQGRLADAADHSLRALALFREMGAVSGEANALHGTGNAYLRLGRYEEALELQTRAVELFGEVGHHFTSVALVEVAVACCALGRRDEAVAHVEAALAGVRTVGNGMLEADALIAVGDLARTPVDAMAAYDASLTLARKLDLPETRAAALLGLADSHAVLGDPARAEALAGEGLSVAVRHGFRLQECEANTRLAELRLRAGDREAAVRYSRRAVEIREQTGYRFREARTIAALAASTE</sequence>
<dbReference type="Pfam" id="PF03704">
    <property type="entry name" value="BTAD"/>
    <property type="match status" value="1"/>
</dbReference>
<dbReference type="Pfam" id="PF00486">
    <property type="entry name" value="Trans_reg_C"/>
    <property type="match status" value="1"/>
</dbReference>
<evidence type="ECO:0000256" key="5">
    <source>
        <dbReference type="PROSITE-ProRule" id="PRU00339"/>
    </source>
</evidence>
<dbReference type="Gene3D" id="1.10.10.10">
    <property type="entry name" value="Winged helix-like DNA-binding domain superfamily/Winged helix DNA-binding domain"/>
    <property type="match status" value="1"/>
</dbReference>
<dbReference type="PROSITE" id="PS50293">
    <property type="entry name" value="TPR_REGION"/>
    <property type="match status" value="1"/>
</dbReference>
<evidence type="ECO:0000259" key="7">
    <source>
        <dbReference type="PROSITE" id="PS51755"/>
    </source>
</evidence>
<dbReference type="SUPFAM" id="SSF52540">
    <property type="entry name" value="P-loop containing nucleoside triphosphate hydrolases"/>
    <property type="match status" value="1"/>
</dbReference>
<dbReference type="InterPro" id="IPR016032">
    <property type="entry name" value="Sig_transdc_resp-reg_C-effctor"/>
</dbReference>
<reference evidence="8" key="1">
    <citation type="submission" date="2020-11" db="EMBL/GenBank/DDBJ databases">
        <title>Sequencing the genomes of 1000 actinobacteria strains.</title>
        <authorList>
            <person name="Klenk H.-P."/>
        </authorList>
    </citation>
    <scope>NUCLEOTIDE SEQUENCE</scope>
    <source>
        <strain evidence="8">DSM 45356</strain>
    </source>
</reference>
<dbReference type="GO" id="GO:0000160">
    <property type="term" value="P:phosphorelay signal transduction system"/>
    <property type="evidence" value="ECO:0007669"/>
    <property type="project" value="InterPro"/>
</dbReference>
<keyword evidence="5" id="KW-0802">TPR repeat</keyword>
<dbReference type="Pfam" id="PF00931">
    <property type="entry name" value="NB-ARC"/>
    <property type="match status" value="1"/>
</dbReference>
<organism evidence="8 9">
    <name type="scientific">Longispora fulva</name>
    <dbReference type="NCBI Taxonomy" id="619741"/>
    <lineage>
        <taxon>Bacteria</taxon>
        <taxon>Bacillati</taxon>
        <taxon>Actinomycetota</taxon>
        <taxon>Actinomycetes</taxon>
        <taxon>Micromonosporales</taxon>
        <taxon>Micromonosporaceae</taxon>
        <taxon>Longispora</taxon>
    </lineage>
</organism>
<dbReference type="InterPro" id="IPR051677">
    <property type="entry name" value="AfsR-DnrI-RedD_regulator"/>
</dbReference>
<proteinExistence type="inferred from homology"/>
<keyword evidence="2" id="KW-0805">Transcription regulation</keyword>
<dbReference type="Gene3D" id="3.40.50.300">
    <property type="entry name" value="P-loop containing nucleotide triphosphate hydrolases"/>
    <property type="match status" value="1"/>
</dbReference>
<dbReference type="InterPro" id="IPR036388">
    <property type="entry name" value="WH-like_DNA-bd_sf"/>
</dbReference>
<dbReference type="AlphaFoldDB" id="A0A8J7GMF8"/>
<dbReference type="PANTHER" id="PTHR35807:SF1">
    <property type="entry name" value="TRANSCRIPTIONAL REGULATOR REDD"/>
    <property type="match status" value="1"/>
</dbReference>